<keyword evidence="2" id="KW-0472">Membrane</keyword>
<reference evidence="3 4" key="1">
    <citation type="journal article" date="2024" name="J. Plant Pathol.">
        <title>Sequence and assembly of the genome of Seiridium unicorne, isolate CBS 538.82, causal agent of cypress canker disease.</title>
        <authorList>
            <person name="Scali E."/>
            <person name="Rocca G.D."/>
            <person name="Danti R."/>
            <person name="Garbelotto M."/>
            <person name="Barberini S."/>
            <person name="Baroncelli R."/>
            <person name="Emiliani G."/>
        </authorList>
    </citation>
    <scope>NUCLEOTIDE SEQUENCE [LARGE SCALE GENOMIC DNA]</scope>
    <source>
        <strain evidence="3 4">BM-138-508</strain>
    </source>
</reference>
<feature type="transmembrane region" description="Helical" evidence="2">
    <location>
        <begin position="73"/>
        <end position="95"/>
    </location>
</feature>
<feature type="compositionally biased region" description="Basic and acidic residues" evidence="1">
    <location>
        <begin position="135"/>
        <end position="147"/>
    </location>
</feature>
<feature type="compositionally biased region" description="Basic residues" evidence="1">
    <location>
        <begin position="121"/>
        <end position="134"/>
    </location>
</feature>
<evidence type="ECO:0000256" key="2">
    <source>
        <dbReference type="SAM" id="Phobius"/>
    </source>
</evidence>
<gene>
    <name evidence="3" type="ORF">SUNI508_00567</name>
</gene>
<keyword evidence="2" id="KW-1133">Transmembrane helix</keyword>
<evidence type="ECO:0000256" key="1">
    <source>
        <dbReference type="SAM" id="MobiDB-lite"/>
    </source>
</evidence>
<comment type="caution">
    <text evidence="3">The sequence shown here is derived from an EMBL/GenBank/DDBJ whole genome shotgun (WGS) entry which is preliminary data.</text>
</comment>
<sequence>MAPVVSPRRVARALAASELDSRTSPLRSIPRQSQPSAFSPLSLRGTTARLSPRLADNVDIVPETYGAPSGPDAGTVVGIVLGSVAGFLLILWLIYSVTNLGNSNVAVVETASVGEGSVVTRKSRKHRRRRSHSARPRETVEVRRTERVVPVPMATERIVVEENARSRSRGAPPPPMPPPPPAPRVVHDDDEDEVVVIEENTPPRRRESRQQKRRNSRRSSERRSSGYRDVDPYRYAGGDASIRSVSRRRSPSRGR</sequence>
<feature type="compositionally biased region" description="Basic and acidic residues" evidence="1">
    <location>
        <begin position="218"/>
        <end position="232"/>
    </location>
</feature>
<feature type="region of interest" description="Disordered" evidence="1">
    <location>
        <begin position="21"/>
        <end position="42"/>
    </location>
</feature>
<protein>
    <submittedName>
        <fullName evidence="3">Uncharacterized protein</fullName>
    </submittedName>
</protein>
<feature type="compositionally biased region" description="Basic and acidic residues" evidence="1">
    <location>
        <begin position="201"/>
        <end position="210"/>
    </location>
</feature>
<feature type="compositionally biased region" description="Basic residues" evidence="1">
    <location>
        <begin position="245"/>
        <end position="255"/>
    </location>
</feature>
<feature type="compositionally biased region" description="Polar residues" evidence="1">
    <location>
        <begin position="22"/>
        <end position="42"/>
    </location>
</feature>
<accession>A0ABR2V735</accession>
<proteinExistence type="predicted"/>
<evidence type="ECO:0000313" key="3">
    <source>
        <dbReference type="EMBL" id="KAK9422704.1"/>
    </source>
</evidence>
<feature type="compositionally biased region" description="Pro residues" evidence="1">
    <location>
        <begin position="171"/>
        <end position="183"/>
    </location>
</feature>
<keyword evidence="2" id="KW-0812">Transmembrane</keyword>
<feature type="region of interest" description="Disordered" evidence="1">
    <location>
        <begin position="115"/>
        <end position="255"/>
    </location>
</feature>
<evidence type="ECO:0000313" key="4">
    <source>
        <dbReference type="Proteomes" id="UP001408356"/>
    </source>
</evidence>
<dbReference type="EMBL" id="JARVKF010000112">
    <property type="protein sequence ID" value="KAK9422704.1"/>
    <property type="molecule type" value="Genomic_DNA"/>
</dbReference>
<name>A0ABR2V735_9PEZI</name>
<keyword evidence="4" id="KW-1185">Reference proteome</keyword>
<organism evidence="3 4">
    <name type="scientific">Seiridium unicorne</name>
    <dbReference type="NCBI Taxonomy" id="138068"/>
    <lineage>
        <taxon>Eukaryota</taxon>
        <taxon>Fungi</taxon>
        <taxon>Dikarya</taxon>
        <taxon>Ascomycota</taxon>
        <taxon>Pezizomycotina</taxon>
        <taxon>Sordariomycetes</taxon>
        <taxon>Xylariomycetidae</taxon>
        <taxon>Amphisphaeriales</taxon>
        <taxon>Sporocadaceae</taxon>
        <taxon>Seiridium</taxon>
    </lineage>
</organism>
<dbReference type="Proteomes" id="UP001408356">
    <property type="component" value="Unassembled WGS sequence"/>
</dbReference>